<dbReference type="InterPro" id="IPR042342">
    <property type="entry name" value="TTC22"/>
</dbReference>
<reference evidence="2" key="1">
    <citation type="submission" date="2013-03" db="EMBL/GenBank/DDBJ databases">
        <title>Molecular cloning and expression analysis of the toll-like receptor from sea cucumber, Apostichopus japonicus.</title>
        <authorList>
            <person name="Ji N.J."/>
            <person name="Chang Y.Q."/>
            <person name="Hu G.W."/>
            <person name="Li C.Z."/>
        </authorList>
    </citation>
    <scope>NUCLEOTIDE SEQUENCE</scope>
    <source>
        <tissue evidence="2">Intestine</tissue>
    </source>
</reference>
<dbReference type="PANTHER" id="PTHR16253">
    <property type="entry name" value="TETRATRICOPEPTIDE REPEAT PROTEIN 22"/>
    <property type="match status" value="1"/>
</dbReference>
<evidence type="ECO:0000259" key="1">
    <source>
        <dbReference type="PROSITE" id="PS50104"/>
    </source>
</evidence>
<dbReference type="Pfam" id="PF13676">
    <property type="entry name" value="TIR_2"/>
    <property type="match status" value="1"/>
</dbReference>
<dbReference type="SMR" id="A0A096XDC1"/>
<evidence type="ECO:0000313" key="2">
    <source>
        <dbReference type="EMBL" id="AHH29253.1"/>
    </source>
</evidence>
<dbReference type="AlphaFoldDB" id="A0A096XDC1"/>
<gene>
    <name evidence="2" type="primary">TLR</name>
</gene>
<dbReference type="InterPro" id="IPR011990">
    <property type="entry name" value="TPR-like_helical_dom_sf"/>
</dbReference>
<dbReference type="InterPro" id="IPR035897">
    <property type="entry name" value="Toll_tir_struct_dom_sf"/>
</dbReference>
<dbReference type="EMBL" id="KC708868">
    <property type="protein sequence ID" value="AHH29253.1"/>
    <property type="molecule type" value="mRNA"/>
</dbReference>
<dbReference type="PROSITE" id="PS50104">
    <property type="entry name" value="TIR"/>
    <property type="match status" value="1"/>
</dbReference>
<dbReference type="Gene3D" id="1.25.40.10">
    <property type="entry name" value="Tetratricopeptide repeat domain"/>
    <property type="match status" value="3"/>
</dbReference>
<feature type="domain" description="TIR" evidence="1">
    <location>
        <begin position="481"/>
        <end position="611"/>
    </location>
</feature>
<sequence length="615" mass="71274">MEIGADVIGEQGCHLTWAELRNLSKENLSLSWTVIKDRVVDYTELPSYYCALLNLKGFVRYMLEDESTAETIFRGLLEIDSENICTLGNLAVLCYRQSRLAEHREYECRLRKVVKRKSPLLRARAYFDRAHSIRHFEQDKRKFTYIPFIKKAVEIAKDVEEREKSEWLFDFGLALYRKDCQLIVGHGAEAALEAGFREAARCFYAVIQTNSSFPGNTALAWGFLGILLQNQRSRKFEVSLTEETQLHYLNALDCFNKALSLQPTHPIVLRRVGAEMVKLKEFERARTLLDASLKQEKSWFAYRHRGLLNLAVYEDGIRTKERHDSYLVEAQQDFESAIQVKQVHADFSDLGYVLYLRGNYHAALHQFSRAARSASDDNFNPAVTHRRWALCLRAIHEPTGASKQEEKAREVEIHLSRHANAIEEAFHGHGINCQGFECDLERFNYSGEERLGFVNILSEERHPLSPIGHPYMSLPNHHSVYKYDFFVSFSHIDHKWTLFFFRKLERELELKGCIRYRDYECGKAIAANISTSIRKSAKILVVISPDSLNDPWCKFEVQKSHAESLTRNHVSLIPIMLRMCKIPEGFELTTYIKCQDGQFSVDDWHRLSKSLLKKV</sequence>
<dbReference type="SUPFAM" id="SSF52200">
    <property type="entry name" value="Toll/Interleukin receptor TIR domain"/>
    <property type="match status" value="1"/>
</dbReference>
<name>A0A096XDC1_STIJA</name>
<dbReference type="SMART" id="SM00255">
    <property type="entry name" value="TIR"/>
    <property type="match status" value="1"/>
</dbReference>
<dbReference type="GO" id="GO:0007165">
    <property type="term" value="P:signal transduction"/>
    <property type="evidence" value="ECO:0007669"/>
    <property type="project" value="InterPro"/>
</dbReference>
<accession>A0A096XDC1</accession>
<dbReference type="PANTHER" id="PTHR16253:SF1">
    <property type="entry name" value="TIR DOMAIN-CONTAINING PROTEIN"/>
    <property type="match status" value="1"/>
</dbReference>
<protein>
    <submittedName>
        <fullName evidence="2">Toll-like receptor</fullName>
    </submittedName>
</protein>
<organism evidence="2">
    <name type="scientific">Stichopus japonicus</name>
    <name type="common">Sea cucumber</name>
    <dbReference type="NCBI Taxonomy" id="307972"/>
    <lineage>
        <taxon>Eukaryota</taxon>
        <taxon>Metazoa</taxon>
        <taxon>Echinodermata</taxon>
        <taxon>Eleutherozoa</taxon>
        <taxon>Echinozoa</taxon>
        <taxon>Holothuroidea</taxon>
        <taxon>Aspidochirotacea</taxon>
        <taxon>Aspidochirotida</taxon>
        <taxon>Stichopodidae</taxon>
        <taxon>Apostichopus</taxon>
    </lineage>
</organism>
<dbReference type="Gene3D" id="3.40.50.10140">
    <property type="entry name" value="Toll/interleukin-1 receptor homology (TIR) domain"/>
    <property type="match status" value="1"/>
</dbReference>
<keyword evidence="2" id="KW-0675">Receptor</keyword>
<dbReference type="InterPro" id="IPR000157">
    <property type="entry name" value="TIR_dom"/>
</dbReference>
<proteinExistence type="evidence at transcript level"/>
<dbReference type="SUPFAM" id="SSF48452">
    <property type="entry name" value="TPR-like"/>
    <property type="match status" value="1"/>
</dbReference>